<evidence type="ECO:0000313" key="2">
    <source>
        <dbReference type="Proteomes" id="UP000617402"/>
    </source>
</evidence>
<dbReference type="Proteomes" id="UP000617402">
    <property type="component" value="Unassembled WGS sequence"/>
</dbReference>
<organism evidence="1 2">
    <name type="scientific">Heliobacterium chlorum</name>
    <dbReference type="NCBI Taxonomy" id="2698"/>
    <lineage>
        <taxon>Bacteria</taxon>
        <taxon>Bacillati</taxon>
        <taxon>Bacillota</taxon>
        <taxon>Clostridia</taxon>
        <taxon>Eubacteriales</taxon>
        <taxon>Heliobacteriaceae</taxon>
        <taxon>Heliobacterium</taxon>
    </lineage>
</organism>
<evidence type="ECO:0008006" key="3">
    <source>
        <dbReference type="Google" id="ProtNLM"/>
    </source>
</evidence>
<comment type="caution">
    <text evidence="1">The sequence shown here is derived from an EMBL/GenBank/DDBJ whole genome shotgun (WGS) entry which is preliminary data.</text>
</comment>
<protein>
    <recommendedName>
        <fullName evidence="3">SHOCT domain-containing protein</fullName>
    </recommendedName>
</protein>
<sequence length="69" mass="7778">MLEVLYMSLIFAIVVSLLLVIVAGVVFASDTTHYKIALKRFGKGEISFGEYQLLRRNIANLPSRNHAIR</sequence>
<dbReference type="EMBL" id="JACVHF010000065">
    <property type="protein sequence ID" value="MBC9786672.1"/>
    <property type="molecule type" value="Genomic_DNA"/>
</dbReference>
<keyword evidence="2" id="KW-1185">Reference proteome</keyword>
<proteinExistence type="predicted"/>
<name>A0ABR7T8P9_HELCL</name>
<reference evidence="1 2" key="1">
    <citation type="submission" date="2020-07" db="EMBL/GenBank/DDBJ databases">
        <title>Draft whole-genome sequence of Heliobacterium chlorum DSM 3682, type strain.</title>
        <authorList>
            <person name="Kyndt J.A."/>
            <person name="Meyer T.E."/>
            <person name="Imhoff J.F."/>
        </authorList>
    </citation>
    <scope>NUCLEOTIDE SEQUENCE [LARGE SCALE GENOMIC DNA]</scope>
    <source>
        <strain evidence="1 2">DSM 3682</strain>
    </source>
</reference>
<accession>A0ABR7T8P9</accession>
<evidence type="ECO:0000313" key="1">
    <source>
        <dbReference type="EMBL" id="MBC9786672.1"/>
    </source>
</evidence>
<gene>
    <name evidence="1" type="ORF">H1S01_19715</name>
</gene>
<dbReference type="RefSeq" id="WP_188042090.1">
    <property type="nucleotide sequence ID" value="NZ_JACVHF010000065.1"/>
</dbReference>